<feature type="region of interest" description="Disordered" evidence="4">
    <location>
        <begin position="230"/>
        <end position="254"/>
    </location>
</feature>
<feature type="region of interest" description="Disordered" evidence="4">
    <location>
        <begin position="1"/>
        <end position="46"/>
    </location>
</feature>
<dbReference type="InterPro" id="IPR000048">
    <property type="entry name" value="IQ_motif_EF-hand-BS"/>
</dbReference>
<feature type="compositionally biased region" description="Basic and acidic residues" evidence="4">
    <location>
        <begin position="325"/>
        <end position="338"/>
    </location>
</feature>
<dbReference type="CDD" id="cd23767">
    <property type="entry name" value="IQCD"/>
    <property type="match status" value="1"/>
</dbReference>
<evidence type="ECO:0000313" key="7">
    <source>
        <dbReference type="Proteomes" id="UP001415857"/>
    </source>
</evidence>
<keyword evidence="7" id="KW-1185">Reference proteome</keyword>
<feature type="region of interest" description="Disordered" evidence="4">
    <location>
        <begin position="318"/>
        <end position="423"/>
    </location>
</feature>
<organism evidence="6 7">
    <name type="scientific">Liquidambar formosana</name>
    <name type="common">Formosan gum</name>
    <dbReference type="NCBI Taxonomy" id="63359"/>
    <lineage>
        <taxon>Eukaryota</taxon>
        <taxon>Viridiplantae</taxon>
        <taxon>Streptophyta</taxon>
        <taxon>Embryophyta</taxon>
        <taxon>Tracheophyta</taxon>
        <taxon>Spermatophyta</taxon>
        <taxon>Magnoliopsida</taxon>
        <taxon>eudicotyledons</taxon>
        <taxon>Gunneridae</taxon>
        <taxon>Pentapetalae</taxon>
        <taxon>Saxifragales</taxon>
        <taxon>Altingiaceae</taxon>
        <taxon>Liquidambar</taxon>
    </lineage>
</organism>
<dbReference type="EMBL" id="JBBPBK010000001">
    <property type="protein sequence ID" value="KAK9292349.1"/>
    <property type="molecule type" value="Genomic_DNA"/>
</dbReference>
<dbReference type="InterPro" id="IPR025064">
    <property type="entry name" value="DUF4005"/>
</dbReference>
<dbReference type="Gene3D" id="1.20.5.190">
    <property type="match status" value="1"/>
</dbReference>
<dbReference type="SMART" id="SM00015">
    <property type="entry name" value="IQ"/>
    <property type="match status" value="2"/>
</dbReference>
<sequence>MGKIGGSSWLTVVKNAFRSPSKESEKRSSGRRRDEHEQEEEEKKRGKRRWIFRKTSNHETVIQHCEVRNIVATTNTTATSGGSTMAATSTAATVVKNPVSGTADAEQRHALAVAMATTAAAEAAVATAQAAVEIIRLTSRPSILVREHYASIVIQTAFRGYLARKALRALKGLVKLQALVRGHNVRKRAKMTLRCMQALVRAQARVRDQRKRLSYEGSIDSMFRNPNSLRESHVADRKSISREGSNMTDDWDDSPHTVEEIQAMLGKTKEAALKREKALAYAFSHQIWKSGREPYASEEEPEEKHRWLDRWTTTRQWESAGRSSCDQRDPIKTVEIDTSRPYSYSSPNFRRSQYQHHHYHGQQQKSSSNFVGSPLHRAHHNPSLSSPITPSPVKAKPLQVHSASPRCLREERNYPTAQTPNLGSTYYNGMGVNGAVAFPNYMAATASAMARIRSQSAPKQRPSTPEKERIGSAKKRLNFPVPDPYNGVVGIAGGTFDHNMRGPTIHGGYMGNEKRSNMSSCCTDSLGDEISPTSTSDLRRWLR</sequence>
<feature type="region of interest" description="Disordered" evidence="4">
    <location>
        <begin position="508"/>
        <end position="543"/>
    </location>
</feature>
<keyword evidence="1" id="KW-0112">Calmodulin-binding</keyword>
<feature type="compositionally biased region" description="Basic and acidic residues" evidence="4">
    <location>
        <begin position="230"/>
        <end position="241"/>
    </location>
</feature>
<comment type="subunit">
    <text evidence="3">Binds to multiple calmodulin (CaM) in the presence of Ca(2+) and CaM-like proteins.</text>
</comment>
<comment type="caution">
    <text evidence="6">The sequence shown here is derived from an EMBL/GenBank/DDBJ whole genome shotgun (WGS) entry which is preliminary data.</text>
</comment>
<protein>
    <recommendedName>
        <fullName evidence="5">DUF4005 domain-containing protein</fullName>
    </recommendedName>
</protein>
<evidence type="ECO:0000313" key="6">
    <source>
        <dbReference type="EMBL" id="KAK9292349.1"/>
    </source>
</evidence>
<evidence type="ECO:0000259" key="5">
    <source>
        <dbReference type="Pfam" id="PF13178"/>
    </source>
</evidence>
<accession>A0AAP0SB52</accession>
<evidence type="ECO:0000256" key="4">
    <source>
        <dbReference type="SAM" id="MobiDB-lite"/>
    </source>
</evidence>
<dbReference type="PANTHER" id="PTHR32295">
    <property type="entry name" value="IQ-DOMAIN 5-RELATED"/>
    <property type="match status" value="1"/>
</dbReference>
<dbReference type="Pfam" id="PF00612">
    <property type="entry name" value="IQ"/>
    <property type="match status" value="2"/>
</dbReference>
<dbReference type="GO" id="GO:0005516">
    <property type="term" value="F:calmodulin binding"/>
    <property type="evidence" value="ECO:0007669"/>
    <property type="project" value="UniProtKB-KW"/>
</dbReference>
<dbReference type="AlphaFoldDB" id="A0AAP0SB52"/>
<evidence type="ECO:0000256" key="3">
    <source>
        <dbReference type="ARBA" id="ARBA00024378"/>
    </source>
</evidence>
<gene>
    <name evidence="6" type="ORF">L1049_020315</name>
</gene>
<feature type="domain" description="DUF4005" evidence="5">
    <location>
        <begin position="404"/>
        <end position="489"/>
    </location>
</feature>
<comment type="similarity">
    <text evidence="2">Belongs to the IQD family.</text>
</comment>
<feature type="compositionally biased region" description="Basic and acidic residues" evidence="4">
    <location>
        <begin position="20"/>
        <end position="44"/>
    </location>
</feature>
<dbReference type="Proteomes" id="UP001415857">
    <property type="component" value="Unassembled WGS sequence"/>
</dbReference>
<name>A0AAP0SB52_LIQFO</name>
<proteinExistence type="inferred from homology"/>
<feature type="compositionally biased region" description="Polar residues" evidence="4">
    <location>
        <begin position="453"/>
        <end position="463"/>
    </location>
</feature>
<dbReference type="Pfam" id="PF13178">
    <property type="entry name" value="DUF4005"/>
    <property type="match status" value="1"/>
</dbReference>
<dbReference type="PROSITE" id="PS50096">
    <property type="entry name" value="IQ"/>
    <property type="match status" value="2"/>
</dbReference>
<evidence type="ECO:0000256" key="1">
    <source>
        <dbReference type="ARBA" id="ARBA00022860"/>
    </source>
</evidence>
<feature type="compositionally biased region" description="Polar residues" evidence="4">
    <location>
        <begin position="340"/>
        <end position="351"/>
    </location>
</feature>
<feature type="region of interest" description="Disordered" evidence="4">
    <location>
        <begin position="453"/>
        <end position="478"/>
    </location>
</feature>
<dbReference type="PANTHER" id="PTHR32295:SF121">
    <property type="entry name" value="DUF4005 DOMAIN-CONTAINING PROTEIN"/>
    <property type="match status" value="1"/>
</dbReference>
<evidence type="ECO:0000256" key="2">
    <source>
        <dbReference type="ARBA" id="ARBA00024341"/>
    </source>
</evidence>
<reference evidence="6 7" key="1">
    <citation type="journal article" date="2024" name="Plant J.">
        <title>Genome sequences and population genomics reveal climatic adaptation and genomic divergence between two closely related sweetgum species.</title>
        <authorList>
            <person name="Xu W.Q."/>
            <person name="Ren C.Q."/>
            <person name="Zhang X.Y."/>
            <person name="Comes H.P."/>
            <person name="Liu X.H."/>
            <person name="Li Y.G."/>
            <person name="Kettle C.J."/>
            <person name="Jalonen R."/>
            <person name="Gaisberger H."/>
            <person name="Ma Y.Z."/>
            <person name="Qiu Y.X."/>
        </authorList>
    </citation>
    <scope>NUCLEOTIDE SEQUENCE [LARGE SCALE GENOMIC DNA]</scope>
    <source>
        <strain evidence="6">Hangzhou</strain>
    </source>
</reference>